<feature type="compositionally biased region" description="Polar residues" evidence="14">
    <location>
        <begin position="608"/>
        <end position="619"/>
    </location>
</feature>
<comment type="catalytic activity">
    <reaction evidence="13">
        <text>K(+)(in) = K(+)(out)</text>
        <dbReference type="Rhea" id="RHEA:29463"/>
        <dbReference type="ChEBI" id="CHEBI:29103"/>
    </reaction>
</comment>
<evidence type="ECO:0000256" key="14">
    <source>
        <dbReference type="SAM" id="MobiDB-lite"/>
    </source>
</evidence>
<dbReference type="PANTHER" id="PTHR47735:SF8">
    <property type="entry name" value="POTASSIUM VOLTAGE-GATED CHANNEL SUBFAMILY KQT MEMBER 5"/>
    <property type="match status" value="1"/>
</dbReference>
<dbReference type="SUPFAM" id="SSF81324">
    <property type="entry name" value="Voltage-gated potassium channels"/>
    <property type="match status" value="1"/>
</dbReference>
<feature type="transmembrane region" description="Helical" evidence="15">
    <location>
        <begin position="172"/>
        <end position="192"/>
    </location>
</feature>
<keyword evidence="5 15" id="KW-0812">Transmembrane</keyword>
<protein>
    <submittedName>
        <fullName evidence="18">Uncharacterized protein</fullName>
    </submittedName>
</protein>
<feature type="region of interest" description="Disordered" evidence="14">
    <location>
        <begin position="1"/>
        <end position="29"/>
    </location>
</feature>
<feature type="transmembrane region" description="Helical" evidence="15">
    <location>
        <begin position="240"/>
        <end position="259"/>
    </location>
</feature>
<evidence type="ECO:0000313" key="19">
    <source>
        <dbReference type="Proteomes" id="UP000824540"/>
    </source>
</evidence>
<keyword evidence="9 15" id="KW-1133">Transmembrane helix</keyword>
<dbReference type="PRINTS" id="PR01459">
    <property type="entry name" value="KCNQCHANNEL"/>
</dbReference>
<dbReference type="GO" id="GO:0005249">
    <property type="term" value="F:voltage-gated potassium channel activity"/>
    <property type="evidence" value="ECO:0007669"/>
    <property type="project" value="InterPro"/>
</dbReference>
<evidence type="ECO:0000313" key="18">
    <source>
        <dbReference type="EMBL" id="KAG9337985.1"/>
    </source>
</evidence>
<accession>A0A8T2NC89</accession>
<dbReference type="FunFam" id="1.20.120.350:FF:000017">
    <property type="entry name" value="potassium voltage-gated channel subfamily KQT member 1"/>
    <property type="match status" value="1"/>
</dbReference>
<dbReference type="GO" id="GO:0008076">
    <property type="term" value="C:voltage-gated potassium channel complex"/>
    <property type="evidence" value="ECO:0007669"/>
    <property type="project" value="TreeGrafter"/>
</dbReference>
<feature type="region of interest" description="Disordered" evidence="14">
    <location>
        <begin position="405"/>
        <end position="499"/>
    </location>
</feature>
<keyword evidence="6" id="KW-0631">Potassium channel</keyword>
<comment type="subcellular location">
    <subcellularLocation>
        <location evidence="1">Cell membrane</location>
        <topology evidence="1">Multi-pass membrane protein</topology>
    </subcellularLocation>
</comment>
<evidence type="ECO:0000256" key="10">
    <source>
        <dbReference type="ARBA" id="ARBA00023065"/>
    </source>
</evidence>
<feature type="compositionally biased region" description="Low complexity" evidence="14">
    <location>
        <begin position="796"/>
        <end position="809"/>
    </location>
</feature>
<feature type="domain" description="Potassium channel voltage dependent KCNQ C-terminal" evidence="17">
    <location>
        <begin position="651"/>
        <end position="715"/>
    </location>
</feature>
<keyword evidence="12" id="KW-0407">Ion channel</keyword>
<feature type="compositionally biased region" description="Polar residues" evidence="14">
    <location>
        <begin position="433"/>
        <end position="444"/>
    </location>
</feature>
<keyword evidence="8" id="KW-0630">Potassium</keyword>
<sequence length="1038" mass="114111">MLGRELATVPGEGRGLRLQEQPETGFPSELHGNRTPECVVLESHVSISALVPQQYERDIVWGSLRERGIIPAASDLMRMSLSCRCTYVHHSSPTLALFLSLRGMFILVFGCLVLSVFSTIPAHQELSSHCLLILEFVMIVVFGLEYIIRIWSAGCCCRYRGWQGRLRFARKPFCIIDIIVLIASVAVVSAGSQGNIFATSALRSLRFLQILRMVRMDRRGGTWKLLGSVVYAHSKELVTAWYIGFLVLIFSSFLVYLVEKEFNQQFATYADALWWGTITLTTIGYGDKTPQTWTGRLLSAGFALLGISFFALPAGILGSGFALKVQEQHRQKHFEKRRNPAASLIQAAWRLYSTDGSRSYLSATWRYYKSVLPPLRHCVWRSYAADENSVSIATWKPHLKALHTCSPTKKDQGESSSSQKLSFKERVRMASPRGQSIKSRQTSVSDRRSPGTDISTEGSSPAKVQKSWSFNDRTRFRPSLRLKSQSRTTPEADATLGTDDGFDDKGCHCDVSVEDLTPALKSVIRAVRIMKFHVAKKKFKETLRPYDVKDVIEQYSAGHLDMLCRIKSLQTRQENSVGPHQTLRSKAKNFSSPSLHLYYSQNKRKPTNPGSAPNPTQQAHHTPHLPHSPLTQGEGPSQGVWVGWGWCGFGQVDQILGKGQITMDKKMRDKVHPEGDLLEDMSMLGRVCKVERQVQSIETKLDSLLDIYRQVLRKGSSSALTLSSLPLFELEQTSDYQSSSSTQLSGGSVTRSASANLPRSLQLVLAPNELNPTPPPSSSFSPSPLPLPHGQPPTPESASASSPSPLLTPNNHSRGKFPELARPPPTLTAPTMLQLPPVPPPPGRPICILPIPITGQEARPADIAGACLLAATMDDADTGQQKNKPSAKEEGSWRRHMSLEMDPLAPLTSPQSSSPTASCPARGDCNLGKSLSVQDLLQPGADHDQRPALSPSSSSGDSHCGREPASPGDWGETELFISDKDLDVRSEGFDFLSRQTVDTTFSCELLRTGATGSARSLADDCKASGSSESLSMPHVRLK</sequence>
<dbReference type="OrthoDB" id="8879391at2759"/>
<evidence type="ECO:0000259" key="17">
    <source>
        <dbReference type="Pfam" id="PF03520"/>
    </source>
</evidence>
<dbReference type="InterPro" id="IPR003937">
    <property type="entry name" value="K_chnl_volt-dep_KCNQ"/>
</dbReference>
<keyword evidence="7" id="KW-0851">Voltage-gated channel</keyword>
<reference evidence="18" key="1">
    <citation type="thesis" date="2021" institute="BYU ScholarsArchive" country="Provo, UT, USA">
        <title>Applications of and Algorithms for Genome Assembly and Genomic Analyses with an Emphasis on Marine Teleosts.</title>
        <authorList>
            <person name="Pickett B.D."/>
        </authorList>
    </citation>
    <scope>NUCLEOTIDE SEQUENCE</scope>
    <source>
        <strain evidence="18">HI-2016</strain>
    </source>
</reference>
<feature type="transmembrane region" description="Helical" evidence="15">
    <location>
        <begin position="99"/>
        <end position="120"/>
    </location>
</feature>
<feature type="region of interest" description="Disordered" evidence="14">
    <location>
        <begin position="940"/>
        <end position="973"/>
    </location>
</feature>
<keyword evidence="19" id="KW-1185">Reference proteome</keyword>
<name>A0A8T2NC89_9TELE</name>
<comment type="caution">
    <text evidence="18">The sequence shown here is derived from an EMBL/GenBank/DDBJ whole genome shotgun (WGS) entry which is preliminary data.</text>
</comment>
<feature type="transmembrane region" description="Helical" evidence="15">
    <location>
        <begin position="126"/>
        <end position="151"/>
    </location>
</feature>
<dbReference type="PRINTS" id="PR00169">
    <property type="entry name" value="KCHANNEL"/>
</dbReference>
<feature type="region of interest" description="Disordered" evidence="14">
    <location>
        <begin position="600"/>
        <end position="634"/>
    </location>
</feature>
<evidence type="ECO:0000256" key="9">
    <source>
        <dbReference type="ARBA" id="ARBA00022989"/>
    </source>
</evidence>
<evidence type="ECO:0000256" key="1">
    <source>
        <dbReference type="ARBA" id="ARBA00004651"/>
    </source>
</evidence>
<evidence type="ECO:0000256" key="12">
    <source>
        <dbReference type="ARBA" id="ARBA00023303"/>
    </source>
</evidence>
<keyword evidence="3" id="KW-1003">Cell membrane</keyword>
<feature type="domain" description="Ion transport" evidence="16">
    <location>
        <begin position="104"/>
        <end position="326"/>
    </location>
</feature>
<dbReference type="AlphaFoldDB" id="A0A8T2NC89"/>
<feature type="region of interest" description="Disordered" evidence="14">
    <location>
        <begin position="1012"/>
        <end position="1038"/>
    </location>
</feature>
<evidence type="ECO:0000256" key="7">
    <source>
        <dbReference type="ARBA" id="ARBA00022882"/>
    </source>
</evidence>
<evidence type="ECO:0000256" key="13">
    <source>
        <dbReference type="ARBA" id="ARBA00034430"/>
    </source>
</evidence>
<feature type="region of interest" description="Disordered" evidence="14">
    <location>
        <begin position="767"/>
        <end position="837"/>
    </location>
</feature>
<evidence type="ECO:0000259" key="16">
    <source>
        <dbReference type="Pfam" id="PF00520"/>
    </source>
</evidence>
<evidence type="ECO:0000256" key="11">
    <source>
        <dbReference type="ARBA" id="ARBA00023136"/>
    </source>
</evidence>
<evidence type="ECO:0000256" key="2">
    <source>
        <dbReference type="ARBA" id="ARBA00022448"/>
    </source>
</evidence>
<dbReference type="Proteomes" id="UP000824540">
    <property type="component" value="Unassembled WGS sequence"/>
</dbReference>
<dbReference type="Gene3D" id="6.10.140.1910">
    <property type="match status" value="2"/>
</dbReference>
<feature type="region of interest" description="Disordered" evidence="14">
    <location>
        <begin position="903"/>
        <end position="923"/>
    </location>
</feature>
<feature type="transmembrane region" description="Helical" evidence="15">
    <location>
        <begin position="297"/>
        <end position="323"/>
    </location>
</feature>
<proteinExistence type="predicted"/>
<dbReference type="InterPro" id="IPR005821">
    <property type="entry name" value="Ion_trans_dom"/>
</dbReference>
<keyword evidence="10" id="KW-0406">Ion transport</keyword>
<keyword evidence="11 15" id="KW-0472">Membrane</keyword>
<evidence type="ECO:0000256" key="3">
    <source>
        <dbReference type="ARBA" id="ARBA00022475"/>
    </source>
</evidence>
<keyword evidence="4" id="KW-0633">Potassium transport</keyword>
<keyword evidence="2" id="KW-0813">Transport</keyword>
<dbReference type="FunFam" id="1.10.287.70:FF:000016">
    <property type="entry name" value="Putative potassium voltage-gated channel subfamily KQT member 2"/>
    <property type="match status" value="1"/>
</dbReference>
<evidence type="ECO:0000256" key="4">
    <source>
        <dbReference type="ARBA" id="ARBA00022538"/>
    </source>
</evidence>
<dbReference type="Gene3D" id="1.10.287.70">
    <property type="match status" value="1"/>
</dbReference>
<dbReference type="InterPro" id="IPR013821">
    <property type="entry name" value="K_chnl_volt-dep_KCNQ_C"/>
</dbReference>
<dbReference type="Pfam" id="PF00520">
    <property type="entry name" value="Ion_trans"/>
    <property type="match status" value="1"/>
</dbReference>
<organism evidence="18 19">
    <name type="scientific">Albula glossodonta</name>
    <name type="common">roundjaw bonefish</name>
    <dbReference type="NCBI Taxonomy" id="121402"/>
    <lineage>
        <taxon>Eukaryota</taxon>
        <taxon>Metazoa</taxon>
        <taxon>Chordata</taxon>
        <taxon>Craniata</taxon>
        <taxon>Vertebrata</taxon>
        <taxon>Euteleostomi</taxon>
        <taxon>Actinopterygii</taxon>
        <taxon>Neopterygii</taxon>
        <taxon>Teleostei</taxon>
        <taxon>Albuliformes</taxon>
        <taxon>Albulidae</taxon>
        <taxon>Albula</taxon>
    </lineage>
</organism>
<feature type="compositionally biased region" description="Polar residues" evidence="14">
    <location>
        <begin position="908"/>
        <end position="917"/>
    </location>
</feature>
<evidence type="ECO:0000256" key="5">
    <source>
        <dbReference type="ARBA" id="ARBA00022692"/>
    </source>
</evidence>
<dbReference type="PANTHER" id="PTHR47735">
    <property type="entry name" value="POTASSIUM VOLTAGE-GATED CHANNEL SUBFAMILY KQT MEMBER 4"/>
    <property type="match status" value="1"/>
</dbReference>
<dbReference type="EMBL" id="JAFBMS010000077">
    <property type="protein sequence ID" value="KAG9337985.1"/>
    <property type="molecule type" value="Genomic_DNA"/>
</dbReference>
<feature type="compositionally biased region" description="Pro residues" evidence="14">
    <location>
        <begin position="772"/>
        <end position="795"/>
    </location>
</feature>
<evidence type="ECO:0000256" key="15">
    <source>
        <dbReference type="SAM" id="Phobius"/>
    </source>
</evidence>
<dbReference type="Pfam" id="PF03520">
    <property type="entry name" value="KCNQ_channel"/>
    <property type="match status" value="2"/>
</dbReference>
<evidence type="ECO:0000256" key="6">
    <source>
        <dbReference type="ARBA" id="ARBA00022826"/>
    </source>
</evidence>
<gene>
    <name evidence="18" type="ORF">JZ751_027322</name>
</gene>
<feature type="domain" description="Potassium channel voltage dependent KCNQ C-terminal" evidence="17">
    <location>
        <begin position="449"/>
        <end position="588"/>
    </location>
</feature>
<evidence type="ECO:0000256" key="8">
    <source>
        <dbReference type="ARBA" id="ARBA00022958"/>
    </source>
</evidence>